<feature type="transmembrane region" description="Helical" evidence="1">
    <location>
        <begin position="63"/>
        <end position="85"/>
    </location>
</feature>
<name>A0A378TYY6_NEIEL</name>
<dbReference type="AlphaFoldDB" id="A0A378TYY6"/>
<dbReference type="Pfam" id="PF04341">
    <property type="entry name" value="DUF485"/>
    <property type="match status" value="1"/>
</dbReference>
<sequence>MDKQTTSKVLSHPKFQTMAKQKSILGWTFSAVMFAVYTLFVAYLGIDPQAFATPVSEGGITTWGIYIGLAVILFAVAITGIYVYVANGRFEETTREVVREVTEGKK</sequence>
<dbReference type="Proteomes" id="UP000254927">
    <property type="component" value="Unassembled WGS sequence"/>
</dbReference>
<dbReference type="InterPro" id="IPR007436">
    <property type="entry name" value="DUF485"/>
</dbReference>
<proteinExistence type="predicted"/>
<dbReference type="GeneID" id="93351775"/>
<accession>A0A378TYY6</accession>
<organism evidence="2 3">
    <name type="scientific">Neisseria elongata</name>
    <dbReference type="NCBI Taxonomy" id="495"/>
    <lineage>
        <taxon>Bacteria</taxon>
        <taxon>Pseudomonadati</taxon>
        <taxon>Pseudomonadota</taxon>
        <taxon>Betaproteobacteria</taxon>
        <taxon>Neisseriales</taxon>
        <taxon>Neisseriaceae</taxon>
        <taxon>Neisseria</taxon>
    </lineage>
</organism>
<protein>
    <submittedName>
        <fullName evidence="2">Inner membrane protein yjcH</fullName>
    </submittedName>
</protein>
<dbReference type="PANTHER" id="PTHR38598">
    <property type="entry name" value="INNER MEMBRANE PROTEIN YJCH"/>
    <property type="match status" value="1"/>
</dbReference>
<feature type="transmembrane region" description="Helical" evidence="1">
    <location>
        <begin position="24"/>
        <end position="43"/>
    </location>
</feature>
<keyword evidence="1" id="KW-0472">Membrane</keyword>
<dbReference type="RefSeq" id="WP_074895951.1">
    <property type="nucleotide sequence ID" value="NZ_CALIXL010000061.1"/>
</dbReference>
<evidence type="ECO:0000313" key="2">
    <source>
        <dbReference type="EMBL" id="STZ67302.1"/>
    </source>
</evidence>
<evidence type="ECO:0000313" key="3">
    <source>
        <dbReference type="Proteomes" id="UP000254927"/>
    </source>
</evidence>
<keyword evidence="1" id="KW-1133">Transmembrane helix</keyword>
<evidence type="ECO:0000256" key="1">
    <source>
        <dbReference type="SAM" id="Phobius"/>
    </source>
</evidence>
<dbReference type="EMBL" id="UGQW01000002">
    <property type="protein sequence ID" value="STZ67302.1"/>
    <property type="molecule type" value="Genomic_DNA"/>
</dbReference>
<dbReference type="GO" id="GO:0005886">
    <property type="term" value="C:plasma membrane"/>
    <property type="evidence" value="ECO:0007669"/>
    <property type="project" value="TreeGrafter"/>
</dbReference>
<reference evidence="2 3" key="1">
    <citation type="submission" date="2018-06" db="EMBL/GenBank/DDBJ databases">
        <authorList>
            <consortium name="Pathogen Informatics"/>
            <person name="Doyle S."/>
        </authorList>
    </citation>
    <scope>NUCLEOTIDE SEQUENCE [LARGE SCALE GENOMIC DNA]</scope>
    <source>
        <strain evidence="2 3">NCTC10660</strain>
    </source>
</reference>
<gene>
    <name evidence="2" type="primary">yjcH</name>
    <name evidence="2" type="ORF">NCTC10660_00776</name>
</gene>
<keyword evidence="1" id="KW-0812">Transmembrane</keyword>
<dbReference type="InterPro" id="IPR052959">
    <property type="entry name" value="Inner_membrane_assoc"/>
</dbReference>
<dbReference type="PANTHER" id="PTHR38598:SF1">
    <property type="entry name" value="INNER MEMBRANE PROTEIN YJCH"/>
    <property type="match status" value="1"/>
</dbReference>